<sequence>MSEIQVGDRINNQASLEAHTNQPEVVAPAVGKEKIVVHISGGEIGGIGKSTVGKTIVYYYQKKEQQVIVVDCDRTNPDVWNMYQKNEVEAAHRLELSDNTDREDAADEILNWAAAKQLPVLVNLPAQADTNIRAWLDRTVLPLIQLPEEEKDVEIQINYWFVTNGFKESIDLFLNSLWHYGGHIQHILVRNLGIASNWENLDNDLNLTHLTQKIIRLPLATKNQAIIEKPEIAKKDRSIKDVDETGHKILPIIQMEFPRLAKRERDKLNAEGISFREALSASTNGNGRKVWPVWERSRLYNFITDAVTVFAETGVLP</sequence>
<evidence type="ECO:0000313" key="2">
    <source>
        <dbReference type="Proteomes" id="UP000185860"/>
    </source>
</evidence>
<dbReference type="EMBL" id="MRCE01000020">
    <property type="protein sequence ID" value="OKH35708.1"/>
    <property type="molecule type" value="Genomic_DNA"/>
</dbReference>
<organism evidence="1 2">
    <name type="scientific">[Phormidium ambiguum] IAM M-71</name>
    <dbReference type="NCBI Taxonomy" id="454136"/>
    <lineage>
        <taxon>Bacteria</taxon>
        <taxon>Bacillati</taxon>
        <taxon>Cyanobacteriota</taxon>
        <taxon>Cyanophyceae</taxon>
        <taxon>Oscillatoriophycideae</taxon>
        <taxon>Aerosakkonematales</taxon>
        <taxon>Aerosakkonemataceae</taxon>
        <taxon>Floridanema</taxon>
    </lineage>
</organism>
<dbReference type="RefSeq" id="WP_073595195.1">
    <property type="nucleotide sequence ID" value="NZ_MRCE01000020.1"/>
</dbReference>
<comment type="caution">
    <text evidence="1">The sequence shown here is derived from an EMBL/GenBank/DDBJ whole genome shotgun (WGS) entry which is preliminary data.</text>
</comment>
<evidence type="ECO:0008006" key="3">
    <source>
        <dbReference type="Google" id="ProtNLM"/>
    </source>
</evidence>
<name>A0A1U7IF98_9CYAN</name>
<proteinExistence type="predicted"/>
<evidence type="ECO:0000313" key="1">
    <source>
        <dbReference type="EMBL" id="OKH35708.1"/>
    </source>
</evidence>
<dbReference type="Proteomes" id="UP000185860">
    <property type="component" value="Unassembled WGS sequence"/>
</dbReference>
<dbReference type="AlphaFoldDB" id="A0A1U7IF98"/>
<dbReference type="SUPFAM" id="SSF52540">
    <property type="entry name" value="P-loop containing nucleoside triphosphate hydrolases"/>
    <property type="match status" value="1"/>
</dbReference>
<dbReference type="InterPro" id="IPR027417">
    <property type="entry name" value="P-loop_NTPase"/>
</dbReference>
<reference evidence="1 2" key="1">
    <citation type="submission" date="2016-11" db="EMBL/GenBank/DDBJ databases">
        <title>Draft Genome Sequences of Nine Cyanobacterial Strains from Diverse Habitats.</title>
        <authorList>
            <person name="Zhu T."/>
            <person name="Hou S."/>
            <person name="Lu X."/>
            <person name="Hess W.R."/>
        </authorList>
    </citation>
    <scope>NUCLEOTIDE SEQUENCE [LARGE SCALE GENOMIC DNA]</scope>
    <source>
        <strain evidence="1 2">IAM M-71</strain>
    </source>
</reference>
<protein>
    <recommendedName>
        <fullName evidence="3">CobQ/CobB/MinD/ParA nucleotide binding domain-containing protein</fullName>
    </recommendedName>
</protein>
<accession>A0A1U7IF98</accession>
<dbReference type="OrthoDB" id="200044at2"/>
<gene>
    <name evidence="1" type="ORF">NIES2119_19620</name>
</gene>
<dbReference type="STRING" id="454136.NIES2119_19620"/>